<feature type="disulfide bond" description="Redox-active" evidence="6">
    <location>
        <begin position="69"/>
        <end position="103"/>
    </location>
</feature>
<dbReference type="CDD" id="cd03014">
    <property type="entry name" value="PRX_Atyp2cys"/>
    <property type="match status" value="1"/>
</dbReference>
<dbReference type="SUPFAM" id="SSF52833">
    <property type="entry name" value="Thioredoxin-like"/>
    <property type="match status" value="1"/>
</dbReference>
<dbReference type="InterPro" id="IPR050455">
    <property type="entry name" value="Tpx_Peroxidase_subfamily"/>
</dbReference>
<dbReference type="PANTHER" id="PTHR43110">
    <property type="entry name" value="THIOL PEROXIDASE"/>
    <property type="match status" value="1"/>
</dbReference>
<keyword evidence="4 6" id="KW-1015">Disulfide bond</keyword>
<evidence type="ECO:0000256" key="2">
    <source>
        <dbReference type="ARBA" id="ARBA00022862"/>
    </source>
</evidence>
<comment type="similarity">
    <text evidence="6">Belongs to the peroxiredoxin family. Tpx subfamily.</text>
</comment>
<dbReference type="Gene3D" id="3.40.30.10">
    <property type="entry name" value="Glutaredoxin"/>
    <property type="match status" value="1"/>
</dbReference>
<comment type="subunit">
    <text evidence="6">Homodimer.</text>
</comment>
<dbReference type="InterPro" id="IPR002065">
    <property type="entry name" value="TPX"/>
</dbReference>
<comment type="miscellaneous">
    <text evidence="6">The active site is a conserved redox-active cysteine residue, the peroxidatic cysteine (C(P)), which makes the nucleophilic attack on the peroxide substrate. The peroxide oxidizes the C(P)-SH to cysteine sulfenic acid (C(P)-SOH), which then reacts with another cysteine residue, the resolving cysteine (C(R)), to form a disulfide bridge. The disulfide is subsequently reduced by an appropriate electron donor to complete the catalytic cycle. In this atypical 2-Cys peroxiredoxin, C(R) is present in the same subunit to form an intramolecular disulfide. The disulfide is subsequently reduced by thioredoxin.</text>
</comment>
<dbReference type="Proteomes" id="UP000462658">
    <property type="component" value="Unassembled WGS sequence"/>
</dbReference>
<evidence type="ECO:0000256" key="1">
    <source>
        <dbReference type="ARBA" id="ARBA00022559"/>
    </source>
</evidence>
<evidence type="ECO:0000256" key="5">
    <source>
        <dbReference type="ARBA" id="ARBA00023284"/>
    </source>
</evidence>
<comment type="caution">
    <text evidence="7">The sequence shown here is derived from an EMBL/GenBank/DDBJ whole genome shotgun (WGS) entry which is preliminary data.</text>
</comment>
<dbReference type="NCBIfam" id="NF001808">
    <property type="entry name" value="PRK00522.1"/>
    <property type="match status" value="1"/>
</dbReference>
<organism evidence="7 8">
    <name type="scientific">Streptococcus parasanguinis</name>
    <dbReference type="NCBI Taxonomy" id="1318"/>
    <lineage>
        <taxon>Bacteria</taxon>
        <taxon>Bacillati</taxon>
        <taxon>Bacillota</taxon>
        <taxon>Bacilli</taxon>
        <taxon>Lactobacillales</taxon>
        <taxon>Streptococcaceae</taxon>
        <taxon>Streptococcus</taxon>
    </lineage>
</organism>
<dbReference type="InterPro" id="IPR013766">
    <property type="entry name" value="Thioredoxin_domain"/>
</dbReference>
<dbReference type="PANTHER" id="PTHR43110:SF1">
    <property type="entry name" value="THIOL PEROXIDASE"/>
    <property type="match status" value="1"/>
</dbReference>
<dbReference type="InterPro" id="IPR036249">
    <property type="entry name" value="Thioredoxin-like_sf"/>
</dbReference>
<dbReference type="PROSITE" id="PS51352">
    <property type="entry name" value="THIOREDOXIN_2"/>
    <property type="match status" value="1"/>
</dbReference>
<dbReference type="EMBL" id="WMZA01000002">
    <property type="protein sequence ID" value="MTR62714.1"/>
    <property type="molecule type" value="Genomic_DNA"/>
</dbReference>
<evidence type="ECO:0000256" key="4">
    <source>
        <dbReference type="ARBA" id="ARBA00023157"/>
    </source>
</evidence>
<evidence type="ECO:0000256" key="6">
    <source>
        <dbReference type="HAMAP-Rule" id="MF_00269"/>
    </source>
</evidence>
<keyword evidence="1 6" id="KW-0575">Peroxidase</keyword>
<feature type="active site" description="Cysteine sulfenic acid (-SOH) intermediate" evidence="6">
    <location>
        <position position="69"/>
    </location>
</feature>
<sequence>MYNEKKKGVFAMTTFLGNPVTFTGSQLQVGDTAHDFSLITPALEKKSLADFAGKKKVLSIIPSIDTGICSMQTRHFNQTLSDMEDTVVLTVSVDLPFAQGKWCAAEGLDNAIMLSDYYDHSFGKAYGLLINEWHLLARAVLVLDADNKVTYVEYLDNINSEPNYDAAIEAVNALG</sequence>
<comment type="function">
    <text evidence="6">Thiol-specific peroxidase that catalyzes the reduction of hydrogen peroxide and organic hydroperoxides to water and alcohols, respectively. Plays a role in cell protection against oxidative stress by detoxifying peroxides.</text>
</comment>
<proteinExistence type="inferred from homology"/>
<dbReference type="GO" id="GO:0008379">
    <property type="term" value="F:thioredoxin peroxidase activity"/>
    <property type="evidence" value="ECO:0007669"/>
    <property type="project" value="UniProtKB-UniRule"/>
</dbReference>
<keyword evidence="3 6" id="KW-0560">Oxidoreductase</keyword>
<name>A0A6I3PJS1_STRPA</name>
<dbReference type="EC" id="1.11.1.24" evidence="6"/>
<dbReference type="PROSITE" id="PS01265">
    <property type="entry name" value="TPX"/>
    <property type="match status" value="1"/>
</dbReference>
<dbReference type="InterPro" id="IPR018219">
    <property type="entry name" value="Tpx_CS"/>
</dbReference>
<gene>
    <name evidence="6" type="primary">tpx</name>
    <name evidence="7" type="ORF">GMC80_05005</name>
</gene>
<comment type="catalytic activity">
    <reaction evidence="6">
        <text>a hydroperoxide + [thioredoxin]-dithiol = an alcohol + [thioredoxin]-disulfide + H2O</text>
        <dbReference type="Rhea" id="RHEA:62620"/>
        <dbReference type="Rhea" id="RHEA-COMP:10698"/>
        <dbReference type="Rhea" id="RHEA-COMP:10700"/>
        <dbReference type="ChEBI" id="CHEBI:15377"/>
        <dbReference type="ChEBI" id="CHEBI:29950"/>
        <dbReference type="ChEBI" id="CHEBI:30879"/>
        <dbReference type="ChEBI" id="CHEBI:35924"/>
        <dbReference type="ChEBI" id="CHEBI:50058"/>
        <dbReference type="EC" id="1.11.1.24"/>
    </reaction>
</comment>
<reference evidence="7 8" key="1">
    <citation type="journal article" date="2019" name="Nat. Med.">
        <title>A library of human gut bacterial isolates paired with longitudinal multiomics data enables mechanistic microbiome research.</title>
        <authorList>
            <person name="Poyet M."/>
            <person name="Groussin M."/>
            <person name="Gibbons S.M."/>
            <person name="Avila-Pacheco J."/>
            <person name="Jiang X."/>
            <person name="Kearney S.M."/>
            <person name="Perrotta A.R."/>
            <person name="Berdy B."/>
            <person name="Zhao S."/>
            <person name="Lieberman T.D."/>
            <person name="Swanson P.K."/>
            <person name="Smith M."/>
            <person name="Roesemann S."/>
            <person name="Alexander J.E."/>
            <person name="Rich S.A."/>
            <person name="Livny J."/>
            <person name="Vlamakis H."/>
            <person name="Clish C."/>
            <person name="Bullock K."/>
            <person name="Deik A."/>
            <person name="Scott J."/>
            <person name="Pierce K.A."/>
            <person name="Xavier R.J."/>
            <person name="Alm E.J."/>
        </authorList>
    </citation>
    <scope>NUCLEOTIDE SEQUENCE [LARGE SCALE GENOMIC DNA]</scope>
    <source>
        <strain evidence="7 8">BIOML-A10</strain>
    </source>
</reference>
<dbReference type="HAMAP" id="MF_00269">
    <property type="entry name" value="Tpx"/>
    <property type="match status" value="1"/>
</dbReference>
<accession>A0A6I3PJS1</accession>
<dbReference type="Pfam" id="PF08534">
    <property type="entry name" value="Redoxin"/>
    <property type="match status" value="1"/>
</dbReference>
<evidence type="ECO:0000256" key="3">
    <source>
        <dbReference type="ARBA" id="ARBA00023002"/>
    </source>
</evidence>
<dbReference type="AlphaFoldDB" id="A0A6I3PJS1"/>
<evidence type="ECO:0000313" key="7">
    <source>
        <dbReference type="EMBL" id="MTR62714.1"/>
    </source>
</evidence>
<protein>
    <recommendedName>
        <fullName evidence="6">Thiol peroxidase</fullName>
        <shortName evidence="6">Tpx</shortName>
        <ecNumber evidence="6">1.11.1.24</ecNumber>
    </recommendedName>
    <alternativeName>
        <fullName evidence="6">Peroxiredoxin tpx</fullName>
        <shortName evidence="6">Prx</shortName>
    </alternativeName>
    <alternativeName>
        <fullName evidence="6">Thioredoxin peroxidase</fullName>
    </alternativeName>
    <alternativeName>
        <fullName evidence="6">Thioredoxin-dependent peroxiredoxin</fullName>
    </alternativeName>
</protein>
<keyword evidence="2 6" id="KW-0049">Antioxidant</keyword>
<keyword evidence="5 6" id="KW-0676">Redox-active center</keyword>
<dbReference type="InterPro" id="IPR013740">
    <property type="entry name" value="Redoxin"/>
</dbReference>
<evidence type="ECO:0000313" key="8">
    <source>
        <dbReference type="Proteomes" id="UP000462658"/>
    </source>
</evidence>